<proteinExistence type="predicted"/>
<accession>A0A921RVY7</accession>
<dbReference type="AlphaFoldDB" id="A0A921RVY7"/>
<dbReference type="Proteomes" id="UP000807115">
    <property type="component" value="Chromosome 1"/>
</dbReference>
<dbReference type="EMBL" id="CM027680">
    <property type="protein sequence ID" value="KAG0546948.1"/>
    <property type="molecule type" value="Genomic_DNA"/>
</dbReference>
<evidence type="ECO:0000256" key="1">
    <source>
        <dbReference type="SAM" id="MobiDB-lite"/>
    </source>
</evidence>
<evidence type="ECO:0000313" key="3">
    <source>
        <dbReference type="Proteomes" id="UP000807115"/>
    </source>
</evidence>
<gene>
    <name evidence="2" type="ORF">BDA96_01G037400</name>
</gene>
<feature type="region of interest" description="Disordered" evidence="1">
    <location>
        <begin position="1"/>
        <end position="45"/>
    </location>
</feature>
<name>A0A921RVY7_SORBI</name>
<reference evidence="2" key="2">
    <citation type="submission" date="2020-10" db="EMBL/GenBank/DDBJ databases">
        <authorList>
            <person name="Cooper E.A."/>
            <person name="Brenton Z.W."/>
            <person name="Flinn B.S."/>
            <person name="Jenkins J."/>
            <person name="Shu S."/>
            <person name="Flowers D."/>
            <person name="Luo F."/>
            <person name="Wang Y."/>
            <person name="Xia P."/>
            <person name="Barry K."/>
            <person name="Daum C."/>
            <person name="Lipzen A."/>
            <person name="Yoshinaga Y."/>
            <person name="Schmutz J."/>
            <person name="Saski C."/>
            <person name="Vermerris W."/>
            <person name="Kresovich S."/>
        </authorList>
    </citation>
    <scope>NUCLEOTIDE SEQUENCE</scope>
</reference>
<organism evidence="2 3">
    <name type="scientific">Sorghum bicolor</name>
    <name type="common">Sorghum</name>
    <name type="synonym">Sorghum vulgare</name>
    <dbReference type="NCBI Taxonomy" id="4558"/>
    <lineage>
        <taxon>Eukaryota</taxon>
        <taxon>Viridiplantae</taxon>
        <taxon>Streptophyta</taxon>
        <taxon>Embryophyta</taxon>
        <taxon>Tracheophyta</taxon>
        <taxon>Spermatophyta</taxon>
        <taxon>Magnoliopsida</taxon>
        <taxon>Liliopsida</taxon>
        <taxon>Poales</taxon>
        <taxon>Poaceae</taxon>
        <taxon>PACMAD clade</taxon>
        <taxon>Panicoideae</taxon>
        <taxon>Andropogonodae</taxon>
        <taxon>Andropogoneae</taxon>
        <taxon>Sorghinae</taxon>
        <taxon>Sorghum</taxon>
    </lineage>
</organism>
<sequence length="183" mass="19799">MGPPEEPPPTFRRRRLAVRSKSPQRAPPRRRYLLPAGAARTQVAPSRAALPLPCGLRPCNVPALCQQPARGSPALAARRPSRSAAPLAGPLARPPRRRPTRPPAATARRPPRSPAPLAGPIDHAVTRQGADPLGHAAVLHGRPLFACPGAAQPDRPPTEFYINYTARYSWALVPWLLITKLRP</sequence>
<feature type="region of interest" description="Disordered" evidence="1">
    <location>
        <begin position="72"/>
        <end position="127"/>
    </location>
</feature>
<feature type="compositionally biased region" description="Low complexity" evidence="1">
    <location>
        <begin position="72"/>
        <end position="91"/>
    </location>
</feature>
<protein>
    <submittedName>
        <fullName evidence="2">Uncharacterized protein</fullName>
    </submittedName>
</protein>
<comment type="caution">
    <text evidence="2">The sequence shown here is derived from an EMBL/GenBank/DDBJ whole genome shotgun (WGS) entry which is preliminary data.</text>
</comment>
<evidence type="ECO:0000313" key="2">
    <source>
        <dbReference type="EMBL" id="KAG0546948.1"/>
    </source>
</evidence>
<feature type="compositionally biased region" description="Pro residues" evidence="1">
    <location>
        <begin position="1"/>
        <end position="10"/>
    </location>
</feature>
<reference evidence="2" key="1">
    <citation type="journal article" date="2019" name="BMC Genomics">
        <title>A new reference genome for Sorghum bicolor reveals high levels of sequence similarity between sweet and grain genotypes: implications for the genetics of sugar metabolism.</title>
        <authorList>
            <person name="Cooper E.A."/>
            <person name="Brenton Z.W."/>
            <person name="Flinn B.S."/>
            <person name="Jenkins J."/>
            <person name="Shu S."/>
            <person name="Flowers D."/>
            <person name="Luo F."/>
            <person name="Wang Y."/>
            <person name="Xia P."/>
            <person name="Barry K."/>
            <person name="Daum C."/>
            <person name="Lipzen A."/>
            <person name="Yoshinaga Y."/>
            <person name="Schmutz J."/>
            <person name="Saski C."/>
            <person name="Vermerris W."/>
            <person name="Kresovich S."/>
        </authorList>
    </citation>
    <scope>NUCLEOTIDE SEQUENCE</scope>
</reference>